<proteinExistence type="predicted"/>
<evidence type="ECO:0000313" key="2">
    <source>
        <dbReference type="Proteomes" id="UP000076643"/>
    </source>
</evidence>
<comment type="caution">
    <text evidence="1">The sequence shown here is derived from an EMBL/GenBank/DDBJ whole genome shotgun (WGS) entry which is preliminary data.</text>
</comment>
<sequence length="303" mass="34706">METNHNNTKQKLSDLNHCIWGDDDHQLIKPILGKACWEWALRGGGNVPNGIAADDLINRINSLFEGATQHNKNDRINAQLKNLNPMSPLYNALKPLLTDIWDSTITHGTFDEKLGEFRQRFVEIAAVSNGLTLSAQATDYKLCMKWESEDSLDWTHWGLEVCGRTVEKTPGSAVDIHRHSFTGWWLRDQTPPDERDKWLAISAYLEEKQPNFNGTVHQMRTSKYGVTECYLADLHPQQWKIIESLLSHKSHQTVKACNHNFICSGLNGQTVSSDYQKGQLVNRRWQLKGSIENFPLDEDIYKY</sequence>
<dbReference type="AlphaFoldDB" id="A0A166VTY6"/>
<evidence type="ECO:0000313" key="1">
    <source>
        <dbReference type="EMBL" id="KZN33784.1"/>
    </source>
</evidence>
<dbReference type="RefSeq" id="WP_063365664.1">
    <property type="nucleotide sequence ID" value="NZ_AQHB01000049.1"/>
</dbReference>
<reference evidence="1 2" key="1">
    <citation type="submission" date="2013-07" db="EMBL/GenBank/DDBJ databases">
        <title>Comparative Genomic and Metabolomic Analysis of Twelve Strains of Pseudoalteromonas luteoviolacea.</title>
        <authorList>
            <person name="Vynne N.G."/>
            <person name="Mansson M."/>
            <person name="Gram L."/>
        </authorList>
    </citation>
    <scope>NUCLEOTIDE SEQUENCE [LARGE SCALE GENOMIC DNA]</scope>
    <source>
        <strain evidence="1 2">DSM 6061</strain>
    </source>
</reference>
<protein>
    <submittedName>
        <fullName evidence="1">Uncharacterized protein</fullName>
    </submittedName>
</protein>
<name>A0A166VTY6_9GAMM</name>
<organism evidence="1 2">
    <name type="scientific">Pseudoalteromonas luteoviolacea DSM 6061</name>
    <dbReference type="NCBI Taxonomy" id="1365250"/>
    <lineage>
        <taxon>Bacteria</taxon>
        <taxon>Pseudomonadati</taxon>
        <taxon>Pseudomonadota</taxon>
        <taxon>Gammaproteobacteria</taxon>
        <taxon>Alteromonadales</taxon>
        <taxon>Pseudoalteromonadaceae</taxon>
        <taxon>Pseudoalteromonas</taxon>
    </lineage>
</organism>
<gene>
    <name evidence="1" type="ORF">N475_19635</name>
</gene>
<dbReference type="EMBL" id="AUYB01000121">
    <property type="protein sequence ID" value="KZN33784.1"/>
    <property type="molecule type" value="Genomic_DNA"/>
</dbReference>
<dbReference type="PATRIC" id="fig|1365250.3.peg.3628"/>
<keyword evidence="2" id="KW-1185">Reference proteome</keyword>
<dbReference type="Proteomes" id="UP000076643">
    <property type="component" value="Unassembled WGS sequence"/>
</dbReference>
<accession>A0A166VTY6</accession>